<dbReference type="InterPro" id="IPR036959">
    <property type="entry name" value="Peptidase_C12_UCH_sf"/>
</dbReference>
<dbReference type="EMBL" id="KV750317">
    <property type="protein sequence ID" value="OCL05325.1"/>
    <property type="molecule type" value="Genomic_DNA"/>
</dbReference>
<feature type="active site" description="Nucleophile" evidence="6">
    <location>
        <position position="100"/>
    </location>
</feature>
<dbReference type="Gene3D" id="3.40.532.10">
    <property type="entry name" value="Peptidase C12, ubiquitin carboxyl-terminal hydrolase"/>
    <property type="match status" value="1"/>
</dbReference>
<dbReference type="FunFam" id="3.40.532.10:FF:000010">
    <property type="entry name" value="Ubiquitin carboxyl-terminal hydrolase"/>
    <property type="match status" value="1"/>
</dbReference>
<protein>
    <recommendedName>
        <fullName evidence="7">Ubiquitin carboxyl-terminal hydrolase</fullName>
        <ecNumber evidence="7">3.4.19.12</ecNumber>
    </recommendedName>
</protein>
<feature type="site" description="Important for enzyme activity" evidence="6">
    <location>
        <position position="209"/>
    </location>
</feature>
<dbReference type="InterPro" id="IPR001578">
    <property type="entry name" value="Peptidase_C12_UCH"/>
</dbReference>
<feature type="domain" description="UCH catalytic" evidence="8">
    <location>
        <begin position="23"/>
        <end position="252"/>
    </location>
</feature>
<evidence type="ECO:0000256" key="6">
    <source>
        <dbReference type="PROSITE-ProRule" id="PRU01393"/>
    </source>
</evidence>
<comment type="catalytic activity">
    <reaction evidence="1 6 7">
        <text>Thiol-dependent hydrolysis of ester, thioester, amide, peptide and isopeptide bonds formed by the C-terminal Gly of ubiquitin (a 76-residue protein attached to proteins as an intracellular targeting signal).</text>
        <dbReference type="EC" id="3.4.19.12"/>
    </reaction>
</comment>
<evidence type="ECO:0000256" key="2">
    <source>
        <dbReference type="ARBA" id="ARBA00022670"/>
    </source>
</evidence>
<feature type="site" description="Transition state stabilizer" evidence="6">
    <location>
        <position position="94"/>
    </location>
</feature>
<evidence type="ECO:0000313" key="9">
    <source>
        <dbReference type="EMBL" id="OCL05325.1"/>
    </source>
</evidence>
<evidence type="ECO:0000256" key="4">
    <source>
        <dbReference type="ARBA" id="ARBA00022801"/>
    </source>
</evidence>
<dbReference type="EC" id="3.4.19.12" evidence="7"/>
<dbReference type="PANTHER" id="PTHR10589">
    <property type="entry name" value="UBIQUITIN CARBOXYL-TERMINAL HYDROLASE"/>
    <property type="match status" value="1"/>
</dbReference>
<evidence type="ECO:0000256" key="3">
    <source>
        <dbReference type="ARBA" id="ARBA00022786"/>
    </source>
</evidence>
<dbReference type="PROSITE" id="PS52049">
    <property type="entry name" value="ULD"/>
    <property type="match status" value="1"/>
</dbReference>
<keyword evidence="4 6" id="KW-0378">Hydrolase</keyword>
<dbReference type="SUPFAM" id="SSF54001">
    <property type="entry name" value="Cysteine proteinases"/>
    <property type="match status" value="1"/>
</dbReference>
<keyword evidence="5 6" id="KW-0788">Thiol protease</keyword>
<evidence type="ECO:0000256" key="7">
    <source>
        <dbReference type="RuleBase" id="RU361215"/>
    </source>
</evidence>
<dbReference type="PRINTS" id="PR00707">
    <property type="entry name" value="UBCTHYDRLASE"/>
</dbReference>
<comment type="similarity">
    <text evidence="6 7">Belongs to the peptidase C12 family.</text>
</comment>
<reference evidence="9 10" key="1">
    <citation type="journal article" date="2016" name="Nat. Commun.">
        <title>Ectomycorrhizal ecology is imprinted in the genome of the dominant symbiotic fungus Cenococcum geophilum.</title>
        <authorList>
            <consortium name="DOE Joint Genome Institute"/>
            <person name="Peter M."/>
            <person name="Kohler A."/>
            <person name="Ohm R.A."/>
            <person name="Kuo A."/>
            <person name="Krutzmann J."/>
            <person name="Morin E."/>
            <person name="Arend M."/>
            <person name="Barry K.W."/>
            <person name="Binder M."/>
            <person name="Choi C."/>
            <person name="Clum A."/>
            <person name="Copeland A."/>
            <person name="Grisel N."/>
            <person name="Haridas S."/>
            <person name="Kipfer T."/>
            <person name="LaButti K."/>
            <person name="Lindquist E."/>
            <person name="Lipzen A."/>
            <person name="Maire R."/>
            <person name="Meier B."/>
            <person name="Mihaltcheva S."/>
            <person name="Molinier V."/>
            <person name="Murat C."/>
            <person name="Poggeler S."/>
            <person name="Quandt C.A."/>
            <person name="Sperisen C."/>
            <person name="Tritt A."/>
            <person name="Tisserant E."/>
            <person name="Crous P.W."/>
            <person name="Henrissat B."/>
            <person name="Nehls U."/>
            <person name="Egli S."/>
            <person name="Spatafora J.W."/>
            <person name="Grigoriev I.V."/>
            <person name="Martin F.M."/>
        </authorList>
    </citation>
    <scope>NUCLEOTIDE SEQUENCE [LARGE SCALE GENOMIC DNA]</scope>
    <source>
        <strain evidence="9 10">CBS 207.34</strain>
    </source>
</reference>
<dbReference type="PROSITE" id="PS52048">
    <property type="entry name" value="UCH_DOMAIN"/>
    <property type="match status" value="1"/>
</dbReference>
<evidence type="ECO:0000256" key="5">
    <source>
        <dbReference type="ARBA" id="ARBA00022807"/>
    </source>
</evidence>
<name>A0A8E2EVC6_9PEZI</name>
<dbReference type="AlphaFoldDB" id="A0A8E2EVC6"/>
<evidence type="ECO:0000256" key="1">
    <source>
        <dbReference type="ARBA" id="ARBA00000707"/>
    </source>
</evidence>
<dbReference type="GO" id="GO:0005737">
    <property type="term" value="C:cytoplasm"/>
    <property type="evidence" value="ECO:0007669"/>
    <property type="project" value="TreeGrafter"/>
</dbReference>
<dbReference type="PANTHER" id="PTHR10589:SF29">
    <property type="entry name" value="UBIQUITIN CARBOXYL-TERMINAL HYDROLASE"/>
    <property type="match status" value="1"/>
</dbReference>
<dbReference type="GO" id="GO:0006511">
    <property type="term" value="P:ubiquitin-dependent protein catabolic process"/>
    <property type="evidence" value="ECO:0007669"/>
    <property type="project" value="UniProtKB-UniRule"/>
</dbReference>
<keyword evidence="3 6" id="KW-0833">Ubl conjugation pathway</keyword>
<dbReference type="GO" id="GO:0004843">
    <property type="term" value="F:cysteine-type deubiquitinase activity"/>
    <property type="evidence" value="ECO:0007669"/>
    <property type="project" value="UniProtKB-UniRule"/>
</dbReference>
<sequence length="398" mass="45257">MQKAYPNPPSAQASEEDKRKWQGFCEIESEPAYFNVMLNEFGVRGVKIRELYMLDMLGELPQPVYGLILLFRYREVDSEQQEESCPEHVWFANQTANNACATVAMLNIVMNVPGLELGENIQSFKEFTGRLSPLYRGEQLAHFEFVKHIHNSFAKKSDMLNGDLSMKNRFDAKDKKKQKKRKLEDYDEDDAAFHFIAYVPIQGSVWKLDGLDFQPTNIGSFEGSDWFPVVHKKVGALMNTDDLNYTLLAVVKDPIEGLRSALSENINTIKTVEARLDSVSQEWRSFTDGNDDALEEILRGPSEELGITIELLDSAVAPAPVARKIEADDDAGTLVERRDRLFEEHVKLRAAIREEAESSRVDLVKAAKRRHDYGPLIQTWLRMLADKGELEGLVARNK</sequence>
<gene>
    <name evidence="9" type="ORF">AOQ84DRAFT_299124</name>
</gene>
<keyword evidence="10" id="KW-1185">Reference proteome</keyword>
<dbReference type="Proteomes" id="UP000250140">
    <property type="component" value="Unassembled WGS sequence"/>
</dbReference>
<organism evidence="9 10">
    <name type="scientific">Glonium stellatum</name>
    <dbReference type="NCBI Taxonomy" id="574774"/>
    <lineage>
        <taxon>Eukaryota</taxon>
        <taxon>Fungi</taxon>
        <taxon>Dikarya</taxon>
        <taxon>Ascomycota</taxon>
        <taxon>Pezizomycotina</taxon>
        <taxon>Dothideomycetes</taxon>
        <taxon>Pleosporomycetidae</taxon>
        <taxon>Gloniales</taxon>
        <taxon>Gloniaceae</taxon>
        <taxon>Glonium</taxon>
    </lineage>
</organism>
<evidence type="ECO:0000259" key="8">
    <source>
        <dbReference type="PROSITE" id="PS52048"/>
    </source>
</evidence>
<dbReference type="OrthoDB" id="1924260at2759"/>
<dbReference type="InterPro" id="IPR038765">
    <property type="entry name" value="Papain-like_cys_pep_sf"/>
</dbReference>
<keyword evidence="2 6" id="KW-0645">Protease</keyword>
<evidence type="ECO:0000313" key="10">
    <source>
        <dbReference type="Proteomes" id="UP000250140"/>
    </source>
</evidence>
<accession>A0A8E2EVC6</accession>
<dbReference type="Pfam" id="PF01088">
    <property type="entry name" value="Peptidase_C12"/>
    <property type="match status" value="1"/>
</dbReference>
<dbReference type="GO" id="GO:0016579">
    <property type="term" value="P:protein deubiquitination"/>
    <property type="evidence" value="ECO:0007669"/>
    <property type="project" value="TreeGrafter"/>
</dbReference>
<proteinExistence type="inferred from homology"/>
<feature type="active site" description="Proton donor" evidence="6">
    <location>
        <position position="194"/>
    </location>
</feature>